<dbReference type="Proteomes" id="UP001190700">
    <property type="component" value="Unassembled WGS sequence"/>
</dbReference>
<keyword evidence="6" id="KW-1185">Reference proteome</keyword>
<dbReference type="InterPro" id="IPR036322">
    <property type="entry name" value="WD40_repeat_dom_sf"/>
</dbReference>
<dbReference type="AlphaFoldDB" id="A0AAE0BJG6"/>
<name>A0AAE0BJG6_9CHLO</name>
<dbReference type="GO" id="GO:0005634">
    <property type="term" value="C:nucleus"/>
    <property type="evidence" value="ECO:0007669"/>
    <property type="project" value="TreeGrafter"/>
</dbReference>
<dbReference type="Gene3D" id="2.130.10.10">
    <property type="entry name" value="YVTN repeat-like/Quinoprotein amine dehydrogenase"/>
    <property type="match status" value="2"/>
</dbReference>
<dbReference type="InterPro" id="IPR001680">
    <property type="entry name" value="WD40_rpt"/>
</dbReference>
<dbReference type="PROSITE" id="PS50082">
    <property type="entry name" value="WD_REPEATS_2"/>
    <property type="match status" value="2"/>
</dbReference>
<feature type="region of interest" description="Disordered" evidence="4">
    <location>
        <begin position="109"/>
        <end position="182"/>
    </location>
</feature>
<sequence>MATPELRNYLFNQKSRQIKLQREIWAYNGASYFAYRGFIEHRQKHPWLAQQHVRTTSSVSDTEEYFSSGRGLVLDSPPHPKLHKSTPTTPDSGGSLVLASNAFRMLERSSSLPPGETLPTHVGGLTASLKLPPRPPPKTSTSRRFIDFSTPQPERPTQPTPGEDDLHGESDEGKGDGGASDHLDMLAATSNECTVSAANSVYSFRLACTAFSVSSTAVSVTRFARTCANMVAYGTADGSIVVGRIVPGEKSMVLHTAHAHTRRITDLDWSPSDAYLLSCSLDGSTRVWQLKGDAATAPAGAPPEAQSASADKLDPAEEADAASGCSVKRRAAASAAETSGTEQNSRADCFRVIYSTATVTCGRFHPTNNELLVVGNATGEVAVLQVSTGRQVASFRVGAAICSLEVMLGGSLAFVGDAAGQLHVFQCNGRCGTLSRLLRVSSSALMGQLGRVDVANRSPIIGIEQCSWSPIARGPALLVSHRDGTVYLYALIHAPAVQCIRVAHLQLPRTGRDLPASLCPVVAYDGAAEYVAVGRENGSFSILDAHDRARSVASLQGHKAPIASFGWNCDGSLFAGADSDGVATVWHCRTISAGADCSS</sequence>
<evidence type="ECO:0000256" key="3">
    <source>
        <dbReference type="PROSITE-ProRule" id="PRU00221"/>
    </source>
</evidence>
<evidence type="ECO:0000313" key="5">
    <source>
        <dbReference type="EMBL" id="KAK3237617.1"/>
    </source>
</evidence>
<feature type="repeat" description="WD" evidence="3">
    <location>
        <begin position="257"/>
        <end position="298"/>
    </location>
</feature>
<dbReference type="GO" id="GO:1990841">
    <property type="term" value="F:promoter-specific chromatin binding"/>
    <property type="evidence" value="ECO:0007669"/>
    <property type="project" value="TreeGrafter"/>
</dbReference>
<feature type="compositionally biased region" description="Basic and acidic residues" evidence="4">
    <location>
        <begin position="164"/>
        <end position="182"/>
    </location>
</feature>
<dbReference type="EMBL" id="LGRX02034509">
    <property type="protein sequence ID" value="KAK3237617.1"/>
    <property type="molecule type" value="Genomic_DNA"/>
</dbReference>
<feature type="region of interest" description="Disordered" evidence="4">
    <location>
        <begin position="294"/>
        <end position="314"/>
    </location>
</feature>
<dbReference type="InterPro" id="IPR015943">
    <property type="entry name" value="WD40/YVTN_repeat-like_dom_sf"/>
</dbReference>
<feature type="repeat" description="WD" evidence="3">
    <location>
        <begin position="555"/>
        <end position="586"/>
    </location>
</feature>
<dbReference type="SUPFAM" id="SSF50978">
    <property type="entry name" value="WD40 repeat-like"/>
    <property type="match status" value="1"/>
</dbReference>
<gene>
    <name evidence="5" type="ORF">CYMTET_52322</name>
</gene>
<feature type="region of interest" description="Disordered" evidence="4">
    <location>
        <begin position="69"/>
        <end position="96"/>
    </location>
</feature>
<reference evidence="5 6" key="1">
    <citation type="journal article" date="2015" name="Genome Biol. Evol.">
        <title>Comparative Genomics of a Bacterivorous Green Alga Reveals Evolutionary Causalities and Consequences of Phago-Mixotrophic Mode of Nutrition.</title>
        <authorList>
            <person name="Burns J.A."/>
            <person name="Paasch A."/>
            <person name="Narechania A."/>
            <person name="Kim E."/>
        </authorList>
    </citation>
    <scope>NUCLEOTIDE SEQUENCE [LARGE SCALE GENOMIC DNA]</scope>
    <source>
        <strain evidence="5 6">PLY_AMNH</strain>
    </source>
</reference>
<dbReference type="PANTHER" id="PTHR22838:SF4">
    <property type="entry name" value="WD REPEAT-CONTAINING PROTEIN 13"/>
    <property type="match status" value="1"/>
</dbReference>
<organism evidence="5 6">
    <name type="scientific">Cymbomonas tetramitiformis</name>
    <dbReference type="NCBI Taxonomy" id="36881"/>
    <lineage>
        <taxon>Eukaryota</taxon>
        <taxon>Viridiplantae</taxon>
        <taxon>Chlorophyta</taxon>
        <taxon>Pyramimonadophyceae</taxon>
        <taxon>Pyramimonadales</taxon>
        <taxon>Pyramimonadaceae</taxon>
        <taxon>Cymbomonas</taxon>
    </lineage>
</organism>
<feature type="compositionally biased region" description="Low complexity" evidence="4">
    <location>
        <begin position="294"/>
        <end position="305"/>
    </location>
</feature>
<proteinExistence type="predicted"/>
<dbReference type="Pfam" id="PF00400">
    <property type="entry name" value="WD40"/>
    <property type="match status" value="2"/>
</dbReference>
<comment type="caution">
    <text evidence="5">The sequence shown here is derived from an EMBL/GenBank/DDBJ whole genome shotgun (WGS) entry which is preliminary data.</text>
</comment>
<evidence type="ECO:0000313" key="6">
    <source>
        <dbReference type="Proteomes" id="UP001190700"/>
    </source>
</evidence>
<protein>
    <submittedName>
        <fullName evidence="5">Uncharacterized protein</fullName>
    </submittedName>
</protein>
<dbReference type="PANTHER" id="PTHR22838">
    <property type="entry name" value="WD REPEAT PROTEIN 26-RELATED"/>
    <property type="match status" value="1"/>
</dbReference>
<evidence type="ECO:0000256" key="1">
    <source>
        <dbReference type="ARBA" id="ARBA00022574"/>
    </source>
</evidence>
<dbReference type="SMART" id="SM00320">
    <property type="entry name" value="WD40"/>
    <property type="match status" value="5"/>
</dbReference>
<keyword evidence="1 3" id="KW-0853">WD repeat</keyword>
<dbReference type="InterPro" id="IPR051350">
    <property type="entry name" value="WD_repeat-ST_regulator"/>
</dbReference>
<accession>A0AAE0BJG6</accession>
<dbReference type="PROSITE" id="PS50294">
    <property type="entry name" value="WD_REPEATS_REGION"/>
    <property type="match status" value="2"/>
</dbReference>
<evidence type="ECO:0000256" key="2">
    <source>
        <dbReference type="ARBA" id="ARBA00022737"/>
    </source>
</evidence>
<keyword evidence="2" id="KW-0677">Repeat</keyword>
<evidence type="ECO:0000256" key="4">
    <source>
        <dbReference type="SAM" id="MobiDB-lite"/>
    </source>
</evidence>